<gene>
    <name evidence="1" type="primary">L263a</name>
    <name evidence="1" type="ORF">MIMI_L263a</name>
</gene>
<proteinExistence type="predicted"/>
<dbReference type="InterPro" id="IPR029044">
    <property type="entry name" value="Nucleotide-diphossugar_trans"/>
</dbReference>
<sequence length="106" mass="12034">MLSILEKYGGITINAYNIPLKSLDSLTIGNKFFVSFLAEDTGTSLSYRIIGSLPGGLGKNMIDPNISRKPYEGINNFFRSVNYNKTNDFVIPEIFDKLKVCYMFRY</sequence>
<evidence type="ECO:0000313" key="2">
    <source>
        <dbReference type="Proteomes" id="UP000240552"/>
    </source>
</evidence>
<dbReference type="SUPFAM" id="SSF53448">
    <property type="entry name" value="Nucleotide-diphospho-sugar transferases"/>
    <property type="match status" value="1"/>
</dbReference>
<evidence type="ECO:0000313" key="1">
    <source>
        <dbReference type="EMBL" id="AEJ34500.1"/>
    </source>
</evidence>
<organismHost>
    <name type="scientific">Acanthamoeba polyphaga</name>
    <name type="common">Amoeba</name>
    <dbReference type="NCBI Taxonomy" id="5757"/>
</organismHost>
<organism evidence="1 2">
    <name type="scientific">Acanthamoeba polyphaga mimivirus</name>
    <name type="common">APMV</name>
    <dbReference type="NCBI Taxonomy" id="212035"/>
    <lineage>
        <taxon>Viruses</taxon>
        <taxon>Varidnaviria</taxon>
        <taxon>Bamfordvirae</taxon>
        <taxon>Nucleocytoviricota</taxon>
        <taxon>Megaviricetes</taxon>
        <taxon>Imitervirales</taxon>
        <taxon>Mimiviridae</taxon>
        <taxon>Megamimivirinae</taxon>
        <taxon>Mimivirus</taxon>
        <taxon>Mimivirus bradfordmassiliense</taxon>
    </lineage>
</organism>
<accession>F8V5E6</accession>
<dbReference type="Proteomes" id="UP000240552">
    <property type="component" value="Segment"/>
</dbReference>
<name>F8V5E6_MIMIV</name>
<protein>
    <submittedName>
        <fullName evidence="1">Uncharacterized protein L263a</fullName>
    </submittedName>
</protein>
<dbReference type="EMBL" id="JN036606">
    <property type="protein sequence ID" value="AEJ34500.1"/>
    <property type="molecule type" value="Genomic_DNA"/>
</dbReference>
<reference evidence="1 2" key="1">
    <citation type="journal article" date="2011" name="Proc. Natl. Acad. Sci. U.S.A.">
        <title>Mimivirus shows dramatic genome reduction after intraamoebal culture.</title>
        <authorList>
            <person name="Boyer M."/>
            <person name="Azza S."/>
            <person name="Barrassi L."/>
            <person name="Klose T."/>
            <person name="Campocasso A."/>
            <person name="Pagnier I."/>
            <person name="Fournous G."/>
            <person name="Borg A."/>
            <person name="Robert C."/>
            <person name="Zhang X."/>
            <person name="Desnues C."/>
            <person name="Henrissat B."/>
            <person name="Rossmann M.G."/>
            <person name="La Scola B."/>
            <person name="Raoult D."/>
        </authorList>
    </citation>
    <scope>NUCLEOTIDE SEQUENCE [LARGE SCALE GENOMIC DNA]</scope>
    <source>
        <strain evidence="1">M4</strain>
    </source>
</reference>